<evidence type="ECO:0000256" key="1">
    <source>
        <dbReference type="ARBA" id="ARBA00004871"/>
    </source>
</evidence>
<dbReference type="Proteomes" id="UP000030392">
    <property type="component" value="Unassembled WGS sequence"/>
</dbReference>
<feature type="domain" description="SDH C-terminal" evidence="9">
    <location>
        <begin position="275"/>
        <end position="303"/>
    </location>
</feature>
<feature type="binding site" evidence="7">
    <location>
        <position position="125"/>
    </location>
    <ligand>
        <name>shikimate</name>
        <dbReference type="ChEBI" id="CHEBI:36208"/>
    </ligand>
</feature>
<gene>
    <name evidence="7" type="primary">aroE</name>
    <name evidence="10" type="ORF">EV03_1121</name>
</gene>
<feature type="binding site" evidence="7">
    <location>
        <position position="109"/>
    </location>
    <ligand>
        <name>shikimate</name>
        <dbReference type="ChEBI" id="CHEBI:36208"/>
    </ligand>
</feature>
<dbReference type="GO" id="GO:0009423">
    <property type="term" value="P:chorismate biosynthetic process"/>
    <property type="evidence" value="ECO:0007669"/>
    <property type="project" value="UniProtKB-UniRule"/>
</dbReference>
<comment type="catalytic activity">
    <reaction evidence="7">
        <text>shikimate + NADP(+) = 3-dehydroshikimate + NADPH + H(+)</text>
        <dbReference type="Rhea" id="RHEA:17737"/>
        <dbReference type="ChEBI" id="CHEBI:15378"/>
        <dbReference type="ChEBI" id="CHEBI:16630"/>
        <dbReference type="ChEBI" id="CHEBI:36208"/>
        <dbReference type="ChEBI" id="CHEBI:57783"/>
        <dbReference type="ChEBI" id="CHEBI:58349"/>
        <dbReference type="EC" id="1.1.1.25"/>
    </reaction>
</comment>
<comment type="caution">
    <text evidence="10">The sequence shown here is derived from an EMBL/GenBank/DDBJ whole genome shotgun (WGS) entry which is preliminary data.</text>
</comment>
<sequence length="311" mass="34493">MVPEQSLSKFESTSSKMSTITGKTNLVGLLGQPVNHSLSPIMHNAAYEEMGLDWCYVAMPCDSQDLDKVTKALRILNFKGLNITIPHKQEVLKACNKLTEIANDIQAVNTLIPEKNNQWIGANTDVQGFLTPLKDHNLKNKSVVVIGCGGSARAVVMGLSSLNIKKVTIISRNEKTLNIFVQSTSNVLSKRDISIESINNKKLNVSPYIEEADLIINTTPIGMNGSQAKQESVPLGHEIWDCLSNKTILYDLIYTPRPTNWLKIGQQKNCFTIDGLDMLVEQGAFSIRLWTGFHDVPVQRMKSSAEKHLMV</sequence>
<evidence type="ECO:0000256" key="6">
    <source>
        <dbReference type="ARBA" id="ARBA00023141"/>
    </source>
</evidence>
<dbReference type="HAMAP" id="MF_00222">
    <property type="entry name" value="Shikimate_DH_AroE"/>
    <property type="match status" value="1"/>
</dbReference>
<feature type="binding site" evidence="7">
    <location>
        <begin position="37"/>
        <end position="39"/>
    </location>
    <ligand>
        <name>shikimate</name>
        <dbReference type="ChEBI" id="CHEBI:36208"/>
    </ligand>
</feature>
<feature type="active site" description="Proton acceptor" evidence="7">
    <location>
        <position position="88"/>
    </location>
</feature>
<dbReference type="SUPFAM" id="SSF51735">
    <property type="entry name" value="NAD(P)-binding Rossmann-fold domains"/>
    <property type="match status" value="1"/>
</dbReference>
<evidence type="ECO:0000259" key="9">
    <source>
        <dbReference type="Pfam" id="PF18317"/>
    </source>
</evidence>
<dbReference type="AlphaFoldDB" id="A0A0A2C6W1"/>
<comment type="function">
    <text evidence="7">Involved in the biosynthesis of the chorismate, which leads to the biosynthesis of aromatic amino acids. Catalyzes the reversible NADPH linked reduction of 3-dehydroshikimate (DHSA) to yield shikimate (SA).</text>
</comment>
<dbReference type="InterPro" id="IPR013708">
    <property type="entry name" value="Shikimate_DH-bd_N"/>
</dbReference>
<evidence type="ECO:0000256" key="4">
    <source>
        <dbReference type="ARBA" id="ARBA00022857"/>
    </source>
</evidence>
<keyword evidence="4 7" id="KW-0521">NADP</keyword>
<feature type="binding site" evidence="7">
    <location>
        <position position="282"/>
    </location>
    <ligand>
        <name>shikimate</name>
        <dbReference type="ChEBI" id="CHEBI:36208"/>
    </ligand>
</feature>
<accession>A0A0A2C6W1</accession>
<feature type="domain" description="Shikimate dehydrogenase substrate binding N-terminal" evidence="8">
    <location>
        <begin position="29"/>
        <end position="111"/>
    </location>
</feature>
<dbReference type="GO" id="GO:0019632">
    <property type="term" value="P:shikimate metabolic process"/>
    <property type="evidence" value="ECO:0007669"/>
    <property type="project" value="InterPro"/>
</dbReference>
<dbReference type="PANTHER" id="PTHR21089">
    <property type="entry name" value="SHIKIMATE DEHYDROGENASE"/>
    <property type="match status" value="1"/>
</dbReference>
<feature type="binding site" evidence="7">
    <location>
        <position position="254"/>
    </location>
    <ligand>
        <name>shikimate</name>
        <dbReference type="ChEBI" id="CHEBI:36208"/>
    </ligand>
</feature>
<dbReference type="GO" id="GO:0009073">
    <property type="term" value="P:aromatic amino acid family biosynthetic process"/>
    <property type="evidence" value="ECO:0007669"/>
    <property type="project" value="UniProtKB-KW"/>
</dbReference>
<organism evidence="10 11">
    <name type="scientific">Prochlorococcus marinus str. PAC1</name>
    <dbReference type="NCBI Taxonomy" id="59924"/>
    <lineage>
        <taxon>Bacteria</taxon>
        <taxon>Bacillati</taxon>
        <taxon>Cyanobacteriota</taxon>
        <taxon>Cyanophyceae</taxon>
        <taxon>Synechococcales</taxon>
        <taxon>Prochlorococcaceae</taxon>
        <taxon>Prochlorococcus</taxon>
    </lineage>
</organism>
<dbReference type="GO" id="GO:0004764">
    <property type="term" value="F:shikimate 3-dehydrogenase (NADP+) activity"/>
    <property type="evidence" value="ECO:0007669"/>
    <property type="project" value="UniProtKB-UniRule"/>
</dbReference>
<dbReference type="NCBIfam" id="NF001314">
    <property type="entry name" value="PRK00258.2-2"/>
    <property type="match status" value="1"/>
</dbReference>
<evidence type="ECO:0000256" key="7">
    <source>
        <dbReference type="HAMAP-Rule" id="MF_00222"/>
    </source>
</evidence>
<evidence type="ECO:0000256" key="2">
    <source>
        <dbReference type="ARBA" id="ARBA00012962"/>
    </source>
</evidence>
<dbReference type="Gene3D" id="3.40.50.720">
    <property type="entry name" value="NAD(P)-binding Rossmann-like Domain"/>
    <property type="match status" value="1"/>
</dbReference>
<dbReference type="CDD" id="cd01065">
    <property type="entry name" value="NAD_bind_Shikimate_DH"/>
    <property type="match status" value="1"/>
</dbReference>
<evidence type="ECO:0000259" key="8">
    <source>
        <dbReference type="Pfam" id="PF08501"/>
    </source>
</evidence>
<dbReference type="EMBL" id="JNAX01000011">
    <property type="protein sequence ID" value="KGG20620.1"/>
    <property type="molecule type" value="Genomic_DNA"/>
</dbReference>
<dbReference type="Pfam" id="PF08501">
    <property type="entry name" value="Shikimate_dh_N"/>
    <property type="match status" value="1"/>
</dbReference>
<keyword evidence="5 7" id="KW-0560">Oxidoreductase</keyword>
<keyword evidence="6 7" id="KW-0057">Aromatic amino acid biosynthesis</keyword>
<dbReference type="InterPro" id="IPR011342">
    <property type="entry name" value="Shikimate_DH"/>
</dbReference>
<dbReference type="SUPFAM" id="SSF53223">
    <property type="entry name" value="Aminoacid dehydrogenase-like, N-terminal domain"/>
    <property type="match status" value="1"/>
</dbReference>
<dbReference type="InterPro" id="IPR041121">
    <property type="entry name" value="SDH_C"/>
</dbReference>
<dbReference type="NCBIfam" id="TIGR00507">
    <property type="entry name" value="aroE"/>
    <property type="match status" value="1"/>
</dbReference>
<comment type="pathway">
    <text evidence="1 7">Metabolic intermediate biosynthesis; chorismate biosynthesis; chorismate from D-erythrose 4-phosphate and phosphoenolpyruvate: step 4/7.</text>
</comment>
<feature type="binding site" evidence="7">
    <location>
        <position position="275"/>
    </location>
    <ligand>
        <name>NADP(+)</name>
        <dbReference type="ChEBI" id="CHEBI:58349"/>
    </ligand>
</feature>
<dbReference type="Pfam" id="PF18317">
    <property type="entry name" value="SDH_C"/>
    <property type="match status" value="1"/>
</dbReference>
<evidence type="ECO:0000313" key="11">
    <source>
        <dbReference type="Proteomes" id="UP000030392"/>
    </source>
</evidence>
<evidence type="ECO:0000256" key="3">
    <source>
        <dbReference type="ARBA" id="ARBA00022605"/>
    </source>
</evidence>
<dbReference type="GO" id="GO:0005829">
    <property type="term" value="C:cytosol"/>
    <property type="evidence" value="ECO:0007669"/>
    <property type="project" value="TreeGrafter"/>
</dbReference>
<keyword evidence="3 7" id="KW-0028">Amino-acid biosynthesis</keyword>
<feature type="binding site" evidence="7">
    <location>
        <position position="100"/>
    </location>
    <ligand>
        <name>NADP(+)</name>
        <dbReference type="ChEBI" id="CHEBI:58349"/>
    </ligand>
</feature>
<name>A0A0A2C6W1_PROMR</name>
<dbReference type="PANTHER" id="PTHR21089:SF1">
    <property type="entry name" value="BIFUNCTIONAL 3-DEHYDROQUINATE DEHYDRATASE_SHIKIMATE DEHYDROGENASE, CHLOROPLASTIC"/>
    <property type="match status" value="1"/>
</dbReference>
<feature type="binding site" evidence="7">
    <location>
        <position position="252"/>
    </location>
    <ligand>
        <name>NADP(+)</name>
        <dbReference type="ChEBI" id="CHEBI:58349"/>
    </ligand>
</feature>
<comment type="subunit">
    <text evidence="7">Homodimer.</text>
</comment>
<dbReference type="InterPro" id="IPR046346">
    <property type="entry name" value="Aminoacid_DH-like_N_sf"/>
</dbReference>
<dbReference type="GO" id="GO:0008652">
    <property type="term" value="P:amino acid biosynthetic process"/>
    <property type="evidence" value="ECO:0007669"/>
    <property type="project" value="UniProtKB-KW"/>
</dbReference>
<dbReference type="EC" id="1.1.1.25" evidence="2 7"/>
<comment type="caution">
    <text evidence="7">Lacks conserved residue(s) required for the propagation of feature annotation.</text>
</comment>
<dbReference type="InterPro" id="IPR036291">
    <property type="entry name" value="NAD(P)-bd_dom_sf"/>
</dbReference>
<dbReference type="InterPro" id="IPR022893">
    <property type="entry name" value="Shikimate_DH_fam"/>
</dbReference>
<evidence type="ECO:0000256" key="5">
    <source>
        <dbReference type="ARBA" id="ARBA00023002"/>
    </source>
</evidence>
<dbReference type="UniPathway" id="UPA00053">
    <property type="reaction ID" value="UER00087"/>
</dbReference>
<feature type="binding site" evidence="7">
    <location>
        <position position="84"/>
    </location>
    <ligand>
        <name>shikimate</name>
        <dbReference type="ChEBI" id="CHEBI:36208"/>
    </ligand>
</feature>
<evidence type="ECO:0000313" key="10">
    <source>
        <dbReference type="EMBL" id="KGG20620.1"/>
    </source>
</evidence>
<comment type="similarity">
    <text evidence="7">Belongs to the shikimate dehydrogenase family.</text>
</comment>
<reference evidence="11" key="1">
    <citation type="journal article" date="2014" name="Sci. Data">
        <title>Genomes of diverse isolates of the marine cyanobacterium Prochlorococcus.</title>
        <authorList>
            <person name="Biller S."/>
            <person name="Berube P."/>
            <person name="Thompson J."/>
            <person name="Kelly L."/>
            <person name="Roggensack S."/>
            <person name="Awad L."/>
            <person name="Roache-Johnson K."/>
            <person name="Ding H."/>
            <person name="Giovannoni S.J."/>
            <person name="Moore L.R."/>
            <person name="Chisholm S.W."/>
        </authorList>
    </citation>
    <scope>NUCLEOTIDE SEQUENCE [LARGE SCALE GENOMIC DNA]</scope>
    <source>
        <strain evidence="11">PAC1</strain>
    </source>
</reference>
<dbReference type="Gene3D" id="3.40.50.10860">
    <property type="entry name" value="Leucine Dehydrogenase, chain A, domain 1"/>
    <property type="match status" value="1"/>
</dbReference>
<dbReference type="GO" id="GO:0050661">
    <property type="term" value="F:NADP binding"/>
    <property type="evidence" value="ECO:0007669"/>
    <property type="project" value="InterPro"/>
</dbReference>
<protein>
    <recommendedName>
        <fullName evidence="2 7">Shikimate dehydrogenase (NADP(+))</fullName>
        <shortName evidence="7">SDH</shortName>
        <ecNumber evidence="2 7">1.1.1.25</ecNumber>
    </recommendedName>
</protein>
<proteinExistence type="inferred from homology"/>